<gene>
    <name evidence="4" type="ORF">GCM10023188_46720</name>
</gene>
<dbReference type="EMBL" id="BAABHC010000039">
    <property type="protein sequence ID" value="GAA4444569.1"/>
    <property type="molecule type" value="Genomic_DNA"/>
</dbReference>
<organism evidence="4 5">
    <name type="scientific">Pontibacter saemangeumensis</name>
    <dbReference type="NCBI Taxonomy" id="1084525"/>
    <lineage>
        <taxon>Bacteria</taxon>
        <taxon>Pseudomonadati</taxon>
        <taxon>Bacteroidota</taxon>
        <taxon>Cytophagia</taxon>
        <taxon>Cytophagales</taxon>
        <taxon>Hymenobacteraceae</taxon>
        <taxon>Pontibacter</taxon>
    </lineage>
</organism>
<keyword evidence="2" id="KW-0812">Transmembrane</keyword>
<protein>
    <submittedName>
        <fullName evidence="4">MlaD family protein</fullName>
    </submittedName>
</protein>
<proteinExistence type="predicted"/>
<keyword evidence="2" id="KW-0472">Membrane</keyword>
<evidence type="ECO:0000259" key="3">
    <source>
        <dbReference type="Pfam" id="PF02470"/>
    </source>
</evidence>
<dbReference type="InterPro" id="IPR052336">
    <property type="entry name" value="MlaD_Phospholipid_Transporter"/>
</dbReference>
<dbReference type="Pfam" id="PF02470">
    <property type="entry name" value="MlaD"/>
    <property type="match status" value="1"/>
</dbReference>
<keyword evidence="1" id="KW-0175">Coiled coil</keyword>
<evidence type="ECO:0000313" key="4">
    <source>
        <dbReference type="EMBL" id="GAA4444569.1"/>
    </source>
</evidence>
<dbReference type="PANTHER" id="PTHR33371">
    <property type="entry name" value="INTERMEMBRANE PHOSPHOLIPID TRANSPORT SYSTEM BINDING PROTEIN MLAD-RELATED"/>
    <property type="match status" value="1"/>
</dbReference>
<reference evidence="5" key="1">
    <citation type="journal article" date="2019" name="Int. J. Syst. Evol. Microbiol.">
        <title>The Global Catalogue of Microorganisms (GCM) 10K type strain sequencing project: providing services to taxonomists for standard genome sequencing and annotation.</title>
        <authorList>
            <consortium name="The Broad Institute Genomics Platform"/>
            <consortium name="The Broad Institute Genome Sequencing Center for Infectious Disease"/>
            <person name="Wu L."/>
            <person name="Ma J."/>
        </authorList>
    </citation>
    <scope>NUCLEOTIDE SEQUENCE [LARGE SCALE GENOMIC DNA]</scope>
    <source>
        <strain evidence="5">JCM 17926</strain>
    </source>
</reference>
<feature type="coiled-coil region" evidence="1">
    <location>
        <begin position="186"/>
        <end position="257"/>
    </location>
</feature>
<comment type="caution">
    <text evidence="4">The sequence shown here is derived from an EMBL/GenBank/DDBJ whole genome shotgun (WGS) entry which is preliminary data.</text>
</comment>
<keyword evidence="5" id="KW-1185">Reference proteome</keyword>
<evidence type="ECO:0000256" key="2">
    <source>
        <dbReference type="SAM" id="Phobius"/>
    </source>
</evidence>
<evidence type="ECO:0000256" key="1">
    <source>
        <dbReference type="SAM" id="Coils"/>
    </source>
</evidence>
<name>A0ABP8M8W8_9BACT</name>
<keyword evidence="2" id="KW-1133">Transmembrane helix</keyword>
<dbReference type="Proteomes" id="UP001500552">
    <property type="component" value="Unassembled WGS sequence"/>
</dbReference>
<accession>A0ABP8M8W8</accession>
<dbReference type="RefSeq" id="WP_345163101.1">
    <property type="nucleotide sequence ID" value="NZ_BAABHC010000039.1"/>
</dbReference>
<feature type="domain" description="Mce/MlaD" evidence="3">
    <location>
        <begin position="36"/>
        <end position="111"/>
    </location>
</feature>
<evidence type="ECO:0000313" key="5">
    <source>
        <dbReference type="Proteomes" id="UP001500552"/>
    </source>
</evidence>
<dbReference type="InterPro" id="IPR003399">
    <property type="entry name" value="Mce/MlaD"/>
</dbReference>
<dbReference type="PANTHER" id="PTHR33371:SF4">
    <property type="entry name" value="INTERMEMBRANE PHOSPHOLIPID TRANSPORT SYSTEM BINDING PROTEIN MLAD"/>
    <property type="match status" value="1"/>
</dbReference>
<sequence length="364" mass="39847">MKISKEIKVALLGIVSIVLLYVGFMFLKGSDLFSDTRTYYVLYNDVDGLTLSNPVVLNGIQVGSVQDMKLMPKQGNQILVELDVQKDIQVGDSTIAALSNAGLLGSKAVVLYLGNSTKIYNGGETLIAYKESSITDLISSKTVPIIDKVDTTLARVNRILESEAKGNVQDILANTKETTAAINEILRANQENINQITANINALTASLVKTEKNINRLAQNMAVITDTLKRVEITQLVRNANSAVAELESVAAKLNSDKGSIGRLMNDETLYENLTNSTAALDALLRDVQAYPKRYVQFSLLGRKDRYKVDETGRVVSLEDVKEMQELHPEEFRTVPDTVYVPVPEKATGASVKPATRPDALKLN</sequence>
<feature type="transmembrane region" description="Helical" evidence="2">
    <location>
        <begin position="7"/>
        <end position="27"/>
    </location>
</feature>